<dbReference type="EMBL" id="JABFBC010000002">
    <property type="protein sequence ID" value="NNU81526.1"/>
    <property type="molecule type" value="Genomic_DNA"/>
</dbReference>
<evidence type="ECO:0000313" key="2">
    <source>
        <dbReference type="EMBL" id="NNU81526.1"/>
    </source>
</evidence>
<protein>
    <submittedName>
        <fullName evidence="2">Stage II sporulation protein M</fullName>
    </submittedName>
</protein>
<comment type="caution">
    <text evidence="2">The sequence shown here is derived from an EMBL/GenBank/DDBJ whole genome shotgun (WGS) entry which is preliminary data.</text>
</comment>
<dbReference type="PANTHER" id="PTHR35337:SF1">
    <property type="entry name" value="SLR1478 PROTEIN"/>
    <property type="match status" value="1"/>
</dbReference>
<sequence>MSVAGNLIRSARFRAEREPDWRALEIVLAKAERHGVGALSFEEAHALGTLYRKAMASLSTAREISLDRALLAYLEALCARAYLAVYAPQQRLGGLLGRLLGTGIPGAARRLWPLILAAYAILILGAVVGYMLFLADPLWYQTVMPADLAGGRGLNASREDLLAVIYSGEGSASDQLMAFASTLFSRNTQIAILVFSLGVLACIPAAALTFFNGMVLGVFLALHADRGILGDVLAWLAIHGITELSAIAIACAGGLHLGQAVLFPGEIRRRDALRRNARDAVKLAILAGMMLVAAAILEGFGRQLVQSPGARIAIGIAAGLFWLAWLALSGRRTR</sequence>
<keyword evidence="1" id="KW-0472">Membrane</keyword>
<dbReference type="Pfam" id="PF01944">
    <property type="entry name" value="SpoIIM"/>
    <property type="match status" value="1"/>
</dbReference>
<feature type="transmembrane region" description="Helical" evidence="1">
    <location>
        <begin position="190"/>
        <end position="220"/>
    </location>
</feature>
<evidence type="ECO:0000313" key="3">
    <source>
        <dbReference type="Proteomes" id="UP000572377"/>
    </source>
</evidence>
<evidence type="ECO:0000256" key="1">
    <source>
        <dbReference type="SAM" id="Phobius"/>
    </source>
</evidence>
<dbReference type="PANTHER" id="PTHR35337">
    <property type="entry name" value="SLR1478 PROTEIN"/>
    <property type="match status" value="1"/>
</dbReference>
<dbReference type="InterPro" id="IPR002798">
    <property type="entry name" value="SpoIIM-like"/>
</dbReference>
<reference evidence="2 3" key="1">
    <citation type="submission" date="2020-05" db="EMBL/GenBank/DDBJ databases">
        <title>Gimesia benthica sp. nov., a novel planctomycete isolated from a deep-sea water sample of the Northwest Indian Ocean.</title>
        <authorList>
            <person name="Wang J."/>
            <person name="Ruan C."/>
            <person name="Song L."/>
            <person name="Zhu Y."/>
            <person name="Li A."/>
            <person name="Zheng X."/>
            <person name="Wang L."/>
            <person name="Lu Z."/>
            <person name="Huang Y."/>
            <person name="Du W."/>
            <person name="Zhou Y."/>
            <person name="Huang L."/>
            <person name="Dai X."/>
        </authorList>
    </citation>
    <scope>NUCLEOTIDE SEQUENCE [LARGE SCALE GENOMIC DNA]</scope>
    <source>
        <strain evidence="2 3">YYQ-30</strain>
    </source>
</reference>
<accession>A0A849L590</accession>
<dbReference type="RefSeq" id="WP_171326364.1">
    <property type="nucleotide sequence ID" value="NZ_JABFBC010000002.1"/>
</dbReference>
<feature type="transmembrane region" description="Helical" evidence="1">
    <location>
        <begin position="309"/>
        <end position="328"/>
    </location>
</feature>
<dbReference type="AlphaFoldDB" id="A0A849L590"/>
<keyword evidence="1" id="KW-1133">Transmembrane helix</keyword>
<organism evidence="2 3">
    <name type="scientific">Halovulum dunhuangense</name>
    <dbReference type="NCBI Taxonomy" id="1505036"/>
    <lineage>
        <taxon>Bacteria</taxon>
        <taxon>Pseudomonadati</taxon>
        <taxon>Pseudomonadota</taxon>
        <taxon>Alphaproteobacteria</taxon>
        <taxon>Rhodobacterales</taxon>
        <taxon>Paracoccaceae</taxon>
        <taxon>Halovulum</taxon>
    </lineage>
</organism>
<keyword evidence="3" id="KW-1185">Reference proteome</keyword>
<feature type="transmembrane region" description="Helical" evidence="1">
    <location>
        <begin position="279"/>
        <end position="297"/>
    </location>
</feature>
<name>A0A849L590_9RHOB</name>
<feature type="transmembrane region" description="Helical" evidence="1">
    <location>
        <begin position="111"/>
        <end position="135"/>
    </location>
</feature>
<gene>
    <name evidence="2" type="ORF">HMH01_13885</name>
</gene>
<dbReference type="Proteomes" id="UP000572377">
    <property type="component" value="Unassembled WGS sequence"/>
</dbReference>
<proteinExistence type="predicted"/>
<keyword evidence="1" id="KW-0812">Transmembrane</keyword>
<feature type="transmembrane region" description="Helical" evidence="1">
    <location>
        <begin position="232"/>
        <end position="258"/>
    </location>
</feature>